<keyword evidence="1" id="KW-0732">Signal</keyword>
<reference evidence="2 3" key="1">
    <citation type="submission" date="2007-01" db="EMBL/GenBank/DDBJ databases">
        <authorList>
            <person name="Haygood M."/>
            <person name="Podell S."/>
            <person name="Anderson C."/>
            <person name="Hopkinson B."/>
            <person name="Roe K."/>
            <person name="Barbeau K."/>
            <person name="Gaasterland T."/>
            <person name="Ferriera S."/>
            <person name="Johnson J."/>
            <person name="Kravitz S."/>
            <person name="Beeson K."/>
            <person name="Sutton G."/>
            <person name="Rogers Y.-H."/>
            <person name="Friedman R."/>
            <person name="Frazier M."/>
            <person name="Venter J.C."/>
        </authorList>
    </citation>
    <scope>NUCLEOTIDE SEQUENCE [LARGE SCALE GENOMIC DNA]</scope>
    <source>
        <strain evidence="2 3">ATCC 23134</strain>
    </source>
</reference>
<accession>A1ZLT9</accession>
<evidence type="ECO:0000313" key="2">
    <source>
        <dbReference type="EMBL" id="EAY28843.1"/>
    </source>
</evidence>
<keyword evidence="3" id="KW-1185">Reference proteome</keyword>
<dbReference type="AlphaFoldDB" id="A1ZLT9"/>
<dbReference type="Proteomes" id="UP000004095">
    <property type="component" value="Unassembled WGS sequence"/>
</dbReference>
<evidence type="ECO:0000313" key="3">
    <source>
        <dbReference type="Proteomes" id="UP000004095"/>
    </source>
</evidence>
<proteinExistence type="predicted"/>
<feature type="signal peptide" evidence="1">
    <location>
        <begin position="1"/>
        <end position="23"/>
    </location>
</feature>
<sequence length="320" mass="37164">MTTKLYFLLLLVGLYMTGLSALAQKNDNSKNDFALESIDNDFGEFRVIATNNKRRGVFFFQRFTLFDQINVIPKSYVVLLHKSGATVEINKAGTYAIKLLKAQLLAYAKAHPQYPINLKVENPQKSSYKHHYYYHWGKRCPEPPVGILLPSKLKVLSRELSFAWYDEHTKDSSKARYEVVITDMMGEELLKVKSSKRHITLSLSQAKSIYKYHIIKLKLLGSDGEGGCDGDAVMAEYVNNESMSIAYRQFKLKNQLTKSPLIAVFNEMFFWNKKHFYLEVNELWRKLVKKYPKHPVLAIAYQHFKVTYRLQRVPETKTKK</sequence>
<comment type="caution">
    <text evidence="2">The sequence shown here is derived from an EMBL/GenBank/DDBJ whole genome shotgun (WGS) entry which is preliminary data.</text>
</comment>
<name>A1ZLT9_MICM2</name>
<protein>
    <submittedName>
        <fullName evidence="2">Uncharacterized protein</fullName>
    </submittedName>
</protein>
<dbReference type="RefSeq" id="WP_002697652.1">
    <property type="nucleotide sequence ID" value="NZ_AAWS01000014.1"/>
</dbReference>
<feature type="chain" id="PRO_5002642278" evidence="1">
    <location>
        <begin position="24"/>
        <end position="320"/>
    </location>
</feature>
<organism evidence="2 3">
    <name type="scientific">Microscilla marina ATCC 23134</name>
    <dbReference type="NCBI Taxonomy" id="313606"/>
    <lineage>
        <taxon>Bacteria</taxon>
        <taxon>Pseudomonadati</taxon>
        <taxon>Bacteroidota</taxon>
        <taxon>Cytophagia</taxon>
        <taxon>Cytophagales</taxon>
        <taxon>Microscillaceae</taxon>
        <taxon>Microscilla</taxon>
    </lineage>
</organism>
<evidence type="ECO:0000256" key="1">
    <source>
        <dbReference type="SAM" id="SignalP"/>
    </source>
</evidence>
<gene>
    <name evidence="2" type="ORF">M23134_07941</name>
</gene>
<dbReference type="EMBL" id="AAWS01000014">
    <property type="protein sequence ID" value="EAY28843.1"/>
    <property type="molecule type" value="Genomic_DNA"/>
</dbReference>